<gene>
    <name evidence="1" type="ORF">AMECASPLE_038439</name>
</gene>
<dbReference type="EMBL" id="JAHRIP010016496">
    <property type="protein sequence ID" value="MEQ2286080.1"/>
    <property type="molecule type" value="Genomic_DNA"/>
</dbReference>
<keyword evidence="2" id="KW-1185">Reference proteome</keyword>
<name>A0ABV0XX81_9TELE</name>
<sequence length="117" mass="13709">MYIDLVSVAELDFYTPQNKLFSSCFTESLVSSPFIIEGSVSLVTRQIALVDRCKIRRFFYMLKSSSKKTKIECISHRRLKLHRNQLLAKKKTVNMIKRPRDTFKILKRPAAQVFMSF</sequence>
<protein>
    <submittedName>
        <fullName evidence="1">Uncharacterized protein</fullName>
    </submittedName>
</protein>
<dbReference type="Proteomes" id="UP001469553">
    <property type="component" value="Unassembled WGS sequence"/>
</dbReference>
<comment type="caution">
    <text evidence="1">The sequence shown here is derived from an EMBL/GenBank/DDBJ whole genome shotgun (WGS) entry which is preliminary data.</text>
</comment>
<proteinExistence type="predicted"/>
<organism evidence="1 2">
    <name type="scientific">Ameca splendens</name>
    <dbReference type="NCBI Taxonomy" id="208324"/>
    <lineage>
        <taxon>Eukaryota</taxon>
        <taxon>Metazoa</taxon>
        <taxon>Chordata</taxon>
        <taxon>Craniata</taxon>
        <taxon>Vertebrata</taxon>
        <taxon>Euteleostomi</taxon>
        <taxon>Actinopterygii</taxon>
        <taxon>Neopterygii</taxon>
        <taxon>Teleostei</taxon>
        <taxon>Neoteleostei</taxon>
        <taxon>Acanthomorphata</taxon>
        <taxon>Ovalentaria</taxon>
        <taxon>Atherinomorphae</taxon>
        <taxon>Cyprinodontiformes</taxon>
        <taxon>Goodeidae</taxon>
        <taxon>Ameca</taxon>
    </lineage>
</organism>
<evidence type="ECO:0000313" key="2">
    <source>
        <dbReference type="Proteomes" id="UP001469553"/>
    </source>
</evidence>
<evidence type="ECO:0000313" key="1">
    <source>
        <dbReference type="EMBL" id="MEQ2286080.1"/>
    </source>
</evidence>
<reference evidence="1 2" key="1">
    <citation type="submission" date="2021-06" db="EMBL/GenBank/DDBJ databases">
        <authorList>
            <person name="Palmer J.M."/>
        </authorList>
    </citation>
    <scope>NUCLEOTIDE SEQUENCE [LARGE SCALE GENOMIC DNA]</scope>
    <source>
        <strain evidence="1 2">AS_MEX2019</strain>
        <tissue evidence="1">Muscle</tissue>
    </source>
</reference>
<accession>A0ABV0XX81</accession>